<name>A4FGA3_SACEN</name>
<sequence>MHMPTRQEVNSAASSVRSRLPSPGQAAFYGALGLGAALSVIEWPVALAIGAGTAMVRRGGSASKQGSSRSSE</sequence>
<dbReference type="STRING" id="405948.SACE_3807"/>
<dbReference type="HOGENOM" id="CLU_186931_0_0_11"/>
<keyword evidence="4" id="KW-1185">Reference proteome</keyword>
<accession>A4FGA3</accession>
<protein>
    <submittedName>
        <fullName evidence="3">Uncharacterized protein</fullName>
    </submittedName>
</protein>
<dbReference type="Proteomes" id="UP000006728">
    <property type="component" value="Chromosome"/>
</dbReference>
<keyword evidence="2" id="KW-0812">Transmembrane</keyword>
<gene>
    <name evidence="3" type="ordered locus">SACE_3807</name>
</gene>
<evidence type="ECO:0000313" key="4">
    <source>
        <dbReference type="Proteomes" id="UP000006728"/>
    </source>
</evidence>
<dbReference type="KEGG" id="sen:SACE_3807"/>
<evidence type="ECO:0000256" key="2">
    <source>
        <dbReference type="SAM" id="Phobius"/>
    </source>
</evidence>
<feature type="transmembrane region" description="Helical" evidence="2">
    <location>
        <begin position="26"/>
        <end position="49"/>
    </location>
</feature>
<dbReference type="AlphaFoldDB" id="A4FGA3"/>
<dbReference type="EMBL" id="AM420293">
    <property type="protein sequence ID" value="CAM03078.1"/>
    <property type="molecule type" value="Genomic_DNA"/>
</dbReference>
<evidence type="ECO:0000256" key="1">
    <source>
        <dbReference type="SAM" id="MobiDB-lite"/>
    </source>
</evidence>
<keyword evidence="2" id="KW-1133">Transmembrane helix</keyword>
<feature type="compositionally biased region" description="Polar residues" evidence="1">
    <location>
        <begin position="7"/>
        <end position="17"/>
    </location>
</feature>
<organism evidence="3 4">
    <name type="scientific">Saccharopolyspora erythraea (strain ATCC 11635 / DSM 40517 / JCM 4748 / NBRC 13426 / NCIMB 8594 / NRRL 2338)</name>
    <dbReference type="NCBI Taxonomy" id="405948"/>
    <lineage>
        <taxon>Bacteria</taxon>
        <taxon>Bacillati</taxon>
        <taxon>Actinomycetota</taxon>
        <taxon>Actinomycetes</taxon>
        <taxon>Pseudonocardiales</taxon>
        <taxon>Pseudonocardiaceae</taxon>
        <taxon>Saccharopolyspora</taxon>
    </lineage>
</organism>
<feature type="region of interest" description="Disordered" evidence="1">
    <location>
        <begin position="1"/>
        <end position="21"/>
    </location>
</feature>
<keyword evidence="2" id="KW-0472">Membrane</keyword>
<reference evidence="3 4" key="1">
    <citation type="journal article" date="2007" name="Nat. Biotechnol.">
        <title>Complete genome sequence of the erythromycin-producing bacterium Saccharopolyspora erythraea NRRL23338.</title>
        <authorList>
            <person name="Oliynyk M."/>
            <person name="Samborskyy M."/>
            <person name="Lester J.B."/>
            <person name="Mironenko T."/>
            <person name="Scott N."/>
            <person name="Dickens S."/>
            <person name="Haydock S.F."/>
            <person name="Leadlay P.F."/>
        </authorList>
    </citation>
    <scope>NUCLEOTIDE SEQUENCE [LARGE SCALE GENOMIC DNA]</scope>
    <source>
        <strain evidence="4">ATCC 11635 / DSM 40517 / JCM 4748 / NBRC 13426 / NCIMB 8594 / NRRL 2338</strain>
    </source>
</reference>
<evidence type="ECO:0000313" key="3">
    <source>
        <dbReference type="EMBL" id="CAM03078.1"/>
    </source>
</evidence>
<proteinExistence type="predicted"/>